<name>A0A8X6Y2U2_9ARAC</name>
<dbReference type="OrthoDB" id="6417927at2759"/>
<evidence type="ECO:0000313" key="2">
    <source>
        <dbReference type="EMBL" id="GFY63193.1"/>
    </source>
</evidence>
<keyword evidence="3" id="KW-1185">Reference proteome</keyword>
<comment type="caution">
    <text evidence="2">The sequence shown here is derived from an EMBL/GenBank/DDBJ whole genome shotgun (WGS) entry which is preliminary data.</text>
</comment>
<feature type="compositionally biased region" description="Basic and acidic residues" evidence="1">
    <location>
        <begin position="394"/>
        <end position="407"/>
    </location>
</feature>
<organism evidence="2 3">
    <name type="scientific">Trichonephila inaurata madagascariensis</name>
    <dbReference type="NCBI Taxonomy" id="2747483"/>
    <lineage>
        <taxon>Eukaryota</taxon>
        <taxon>Metazoa</taxon>
        <taxon>Ecdysozoa</taxon>
        <taxon>Arthropoda</taxon>
        <taxon>Chelicerata</taxon>
        <taxon>Arachnida</taxon>
        <taxon>Araneae</taxon>
        <taxon>Araneomorphae</taxon>
        <taxon>Entelegynae</taxon>
        <taxon>Araneoidea</taxon>
        <taxon>Nephilidae</taxon>
        <taxon>Trichonephila</taxon>
        <taxon>Trichonephila inaurata</taxon>
    </lineage>
</organism>
<evidence type="ECO:0000313" key="3">
    <source>
        <dbReference type="Proteomes" id="UP000886998"/>
    </source>
</evidence>
<proteinExistence type="predicted"/>
<dbReference type="AlphaFoldDB" id="A0A8X6Y2U2"/>
<reference evidence="2" key="1">
    <citation type="submission" date="2020-08" db="EMBL/GenBank/DDBJ databases">
        <title>Multicomponent nature underlies the extraordinary mechanical properties of spider dragline silk.</title>
        <authorList>
            <person name="Kono N."/>
            <person name="Nakamura H."/>
            <person name="Mori M."/>
            <person name="Yoshida Y."/>
            <person name="Ohtoshi R."/>
            <person name="Malay A.D."/>
            <person name="Moran D.A.P."/>
            <person name="Tomita M."/>
            <person name="Numata K."/>
            <person name="Arakawa K."/>
        </authorList>
    </citation>
    <scope>NUCLEOTIDE SEQUENCE</scope>
</reference>
<gene>
    <name evidence="2" type="primary">AVEN_82261_1</name>
    <name evidence="2" type="ORF">TNIN_115881</name>
</gene>
<sequence length="448" mass="51483">MASDLKFEIFASQLFGMYWYRTGFLSEEPSISSLYPEEYDLDPENADIYEPSHEVAIYVINMFYSCIFEDELSKLNAQFEASPSHISDYIFRTCGRDGLFLGDLTVFELLLTSCTFVINLCIACMMNLNYKDVISYAHLCWAMYFEEYKKEFYDQGGWNQLKIVSLSYIQTRDFLSTYRTPLFLPNENRRDFILNIMKTVDNYKTFVNRIPANCKTVSKAWVKHHLQNFNKSDDSIVTIDKTERQDTRNPKVMRNFLLKLRHLCDPNTLDDKAQPKFVNSLKQYTKEASLGLLNLNNLTLNDTTASQKSDIEVKEIELPLQITDDQTDSLIEADLSPSKKDDQKLIGVDLLQHQDATSSVIENDTARNNPFLKLKMISSDDFPGNGTQGTSKQKQNEETKEIGLERERPEVKSLLKAILSLGNPEGMIHLQSSLPRSDANKSKISKKK</sequence>
<accession>A0A8X6Y2U2</accession>
<evidence type="ECO:0000256" key="1">
    <source>
        <dbReference type="SAM" id="MobiDB-lite"/>
    </source>
</evidence>
<protein>
    <submittedName>
        <fullName evidence="2">Uncharacterized protein</fullName>
    </submittedName>
</protein>
<feature type="region of interest" description="Disordered" evidence="1">
    <location>
        <begin position="378"/>
        <end position="407"/>
    </location>
</feature>
<dbReference type="Proteomes" id="UP000886998">
    <property type="component" value="Unassembled WGS sequence"/>
</dbReference>
<feature type="region of interest" description="Disordered" evidence="1">
    <location>
        <begin position="427"/>
        <end position="448"/>
    </location>
</feature>
<dbReference type="EMBL" id="BMAV01014652">
    <property type="protein sequence ID" value="GFY63193.1"/>
    <property type="molecule type" value="Genomic_DNA"/>
</dbReference>